<proteinExistence type="predicted"/>
<dbReference type="Proteomes" id="UP001150581">
    <property type="component" value="Unassembled WGS sequence"/>
</dbReference>
<name>A0ACC1IUB5_9FUNG</name>
<organism evidence="1 2">
    <name type="scientific">Kickxella alabastrina</name>
    <dbReference type="NCBI Taxonomy" id="61397"/>
    <lineage>
        <taxon>Eukaryota</taxon>
        <taxon>Fungi</taxon>
        <taxon>Fungi incertae sedis</taxon>
        <taxon>Zoopagomycota</taxon>
        <taxon>Kickxellomycotina</taxon>
        <taxon>Kickxellomycetes</taxon>
        <taxon>Kickxellales</taxon>
        <taxon>Kickxellaceae</taxon>
        <taxon>Kickxella</taxon>
    </lineage>
</organism>
<protein>
    <submittedName>
        <fullName evidence="1">Uncharacterized protein</fullName>
    </submittedName>
</protein>
<gene>
    <name evidence="1" type="ORF">LPJ66_001069</name>
</gene>
<comment type="caution">
    <text evidence="1">The sequence shown here is derived from an EMBL/GenBank/DDBJ whole genome shotgun (WGS) entry which is preliminary data.</text>
</comment>
<evidence type="ECO:0000313" key="2">
    <source>
        <dbReference type="Proteomes" id="UP001150581"/>
    </source>
</evidence>
<sequence>MRVKRTKAYKKAMQFYRQVFNFRAPYQVLLSPDFILACVQKNIEPVKSLEEALQGPIKPFLTFCAISDVRKESEFRDKAVAISKTFEKRRCPHKDPIEATQCMAEIMGKENKNNLCVAVQDDNLRLALRRVPGVPILYLQRNVVVMERIKEVGKEVGREISREKMGVSEAEKKMLRIVKRKEIEEKVAGKRRKVKGPRAPNPLSVKKQAKTVKTAKPAVKKNLPPKDTHAADQSSPLSSNKRPRSDEPSAAASGSTDTGESQLKQKRKRNRSKKNKSEPEL</sequence>
<accession>A0ACC1IUB5</accession>
<keyword evidence="2" id="KW-1185">Reference proteome</keyword>
<reference evidence="1" key="1">
    <citation type="submission" date="2022-07" db="EMBL/GenBank/DDBJ databases">
        <title>Phylogenomic reconstructions and comparative analyses of Kickxellomycotina fungi.</title>
        <authorList>
            <person name="Reynolds N.K."/>
            <person name="Stajich J.E."/>
            <person name="Barry K."/>
            <person name="Grigoriev I.V."/>
            <person name="Crous P."/>
            <person name="Smith M.E."/>
        </authorList>
    </citation>
    <scope>NUCLEOTIDE SEQUENCE</scope>
    <source>
        <strain evidence="1">Benny 63K</strain>
    </source>
</reference>
<evidence type="ECO:0000313" key="1">
    <source>
        <dbReference type="EMBL" id="KAJ1901024.1"/>
    </source>
</evidence>
<dbReference type="EMBL" id="JANBPG010000048">
    <property type="protein sequence ID" value="KAJ1901024.1"/>
    <property type="molecule type" value="Genomic_DNA"/>
</dbReference>